<dbReference type="PANTHER" id="PTHR28626">
    <property type="entry name" value="SRR1-LIKE PROTEIN"/>
    <property type="match status" value="1"/>
</dbReference>
<dbReference type="Pfam" id="PF07985">
    <property type="entry name" value="SRR1"/>
    <property type="match status" value="1"/>
</dbReference>
<evidence type="ECO:0000313" key="3">
    <source>
        <dbReference type="Proteomes" id="UP000694866"/>
    </source>
</evidence>
<dbReference type="RefSeq" id="XP_011312133.1">
    <property type="nucleotide sequence ID" value="XM_011313831.1"/>
</dbReference>
<evidence type="ECO:0000259" key="2">
    <source>
        <dbReference type="Pfam" id="PF07985"/>
    </source>
</evidence>
<accession>A0A9R1TNE6</accession>
<dbReference type="Proteomes" id="UP000694866">
    <property type="component" value="Unplaced"/>
</dbReference>
<protein>
    <submittedName>
        <fullName evidence="4">SRR1-like protein</fullName>
    </submittedName>
</protein>
<proteinExistence type="inferred from homology"/>
<dbReference type="InterPro" id="IPR012942">
    <property type="entry name" value="SRR1-like"/>
</dbReference>
<dbReference type="PANTHER" id="PTHR28626:SF3">
    <property type="entry name" value="SRR1-LIKE PROTEIN"/>
    <property type="match status" value="1"/>
</dbReference>
<dbReference type="OrthoDB" id="551431at2759"/>
<evidence type="ECO:0000313" key="4">
    <source>
        <dbReference type="RefSeq" id="XP_011312133.1"/>
    </source>
</evidence>
<feature type="domain" description="SRR1-like" evidence="2">
    <location>
        <begin position="74"/>
        <end position="234"/>
    </location>
</feature>
<organism evidence="3 4">
    <name type="scientific">Fopius arisanus</name>
    <dbReference type="NCBI Taxonomy" id="64838"/>
    <lineage>
        <taxon>Eukaryota</taxon>
        <taxon>Metazoa</taxon>
        <taxon>Ecdysozoa</taxon>
        <taxon>Arthropoda</taxon>
        <taxon>Hexapoda</taxon>
        <taxon>Insecta</taxon>
        <taxon>Pterygota</taxon>
        <taxon>Neoptera</taxon>
        <taxon>Endopterygota</taxon>
        <taxon>Hymenoptera</taxon>
        <taxon>Apocrita</taxon>
        <taxon>Ichneumonoidea</taxon>
        <taxon>Braconidae</taxon>
        <taxon>Opiinae</taxon>
        <taxon>Fopius</taxon>
    </lineage>
</organism>
<dbReference type="GO" id="GO:0005737">
    <property type="term" value="C:cytoplasm"/>
    <property type="evidence" value="ECO:0007669"/>
    <property type="project" value="TreeGrafter"/>
</dbReference>
<dbReference type="GO" id="GO:0005634">
    <property type="term" value="C:nucleus"/>
    <property type="evidence" value="ECO:0007669"/>
    <property type="project" value="TreeGrafter"/>
</dbReference>
<dbReference type="AlphaFoldDB" id="A0A9R1TNE6"/>
<dbReference type="GeneID" id="105271985"/>
<reference evidence="4" key="1">
    <citation type="submission" date="2025-08" db="UniProtKB">
        <authorList>
            <consortium name="RefSeq"/>
        </authorList>
    </citation>
    <scope>IDENTIFICATION</scope>
    <source>
        <strain evidence="4">USDA-PBARC FA_bdor</strain>
        <tissue evidence="4">Whole organism</tissue>
    </source>
</reference>
<sequence length="279" mass="32202">MPGLDEFQLVTRRRSHIRRQFVNHILNRALNPREPEINTEHLLREILEAVIALRNSPYRQILYNGLAESLSLLEVTAIPEIVCYGLGNFSESRSAKYQLAALLTIKSRYKSRVHLYDPAFFAKEIEVLKTLGLSMIEINEEGKRKVDNNLTLFYMPHCFQGIIANCIHANWGRELNNCILVTNSFREINDGIVADAGLRDSVELIKRVIPCVTEFKLEANFDSAREAFNSTSIHVFPNEKLDRVTQEFWENIGNPPFVQEDFERELNRLRANFPLAEIQ</sequence>
<comment type="similarity">
    <text evidence="1">Belongs to the SRR1 family.</text>
</comment>
<name>A0A9R1TNE6_9HYME</name>
<evidence type="ECO:0000256" key="1">
    <source>
        <dbReference type="ARBA" id="ARBA00009856"/>
    </source>
</evidence>
<gene>
    <name evidence="4" type="primary">LOC105271985</name>
</gene>
<dbReference type="KEGG" id="fas:105271985"/>
<keyword evidence="3" id="KW-1185">Reference proteome</keyword>
<dbReference type="InterPro" id="IPR040044">
    <property type="entry name" value="SRR1L"/>
</dbReference>